<gene>
    <name evidence="2" type="ORF">THSYN_32615</name>
</gene>
<name>A0A2K8UKF4_9GAMM</name>
<feature type="region of interest" description="Disordered" evidence="1">
    <location>
        <begin position="31"/>
        <end position="54"/>
    </location>
</feature>
<evidence type="ECO:0000313" key="2">
    <source>
        <dbReference type="EMBL" id="AUB85641.1"/>
    </source>
</evidence>
<dbReference type="Proteomes" id="UP000232638">
    <property type="component" value="Plasmid pTs485"/>
</dbReference>
<geneLocation type="plasmid" evidence="3">
    <name>pts485</name>
</geneLocation>
<organism evidence="2 3">
    <name type="scientific">Candidatus Thiodictyon syntrophicum</name>
    <dbReference type="NCBI Taxonomy" id="1166950"/>
    <lineage>
        <taxon>Bacteria</taxon>
        <taxon>Pseudomonadati</taxon>
        <taxon>Pseudomonadota</taxon>
        <taxon>Gammaproteobacteria</taxon>
        <taxon>Chromatiales</taxon>
        <taxon>Chromatiaceae</taxon>
        <taxon>Thiodictyon</taxon>
    </lineage>
</organism>
<protein>
    <submittedName>
        <fullName evidence="2">Uncharacterized protein</fullName>
    </submittedName>
</protein>
<accession>A0A2K8UKF4</accession>
<evidence type="ECO:0000256" key="1">
    <source>
        <dbReference type="SAM" id="MobiDB-lite"/>
    </source>
</evidence>
<proteinExistence type="predicted"/>
<reference evidence="2 3" key="1">
    <citation type="submission" date="2017-03" db="EMBL/GenBank/DDBJ databases">
        <title>Complete genome sequence of Candidatus 'Thiodictyon syntrophicum' sp. nov. strain Cad16T, a photolithoautotroph purple sulfur bacterium isolated from an alpine meromictic lake.</title>
        <authorList>
            <person name="Luedin S.M."/>
            <person name="Pothier J.F."/>
            <person name="Danza F."/>
            <person name="Storelli N."/>
            <person name="Wittwer M."/>
            <person name="Tonolla M."/>
        </authorList>
    </citation>
    <scope>NUCLEOTIDE SEQUENCE [LARGE SCALE GENOMIC DNA]</scope>
    <source>
        <strain evidence="2 3">Cad16T</strain>
        <plasmid evidence="3">Plasmid pts485</plasmid>
    </source>
</reference>
<dbReference type="KEGG" id="tsy:THSYN_32615"/>
<dbReference type="AlphaFoldDB" id="A0A2K8UKF4"/>
<keyword evidence="3" id="KW-1185">Reference proteome</keyword>
<dbReference type="EMBL" id="CP020372">
    <property type="protein sequence ID" value="AUB85641.1"/>
    <property type="molecule type" value="Genomic_DNA"/>
</dbReference>
<keyword evidence="2" id="KW-0614">Plasmid</keyword>
<dbReference type="RefSeq" id="WP_100923251.1">
    <property type="nucleotide sequence ID" value="NZ_CP020372.1"/>
</dbReference>
<evidence type="ECO:0000313" key="3">
    <source>
        <dbReference type="Proteomes" id="UP000232638"/>
    </source>
</evidence>
<sequence>MTTPCVLAHGSHPGDIRDCIAALDLPQPHHSWYEPRPGSGLDKPGETNERPAPAKLHPLLHPGPLNPPAGIAIDEARLFWPWGSLYLIDEGDGGTRWSFWAFDVNAGSEPPDPDARRAIEATQAQPTPGLTLDPVDALLLQDQQRFFGIKNTAAIETFGLNLLRRAGVVIGWTLTQTRGHRS</sequence>